<evidence type="ECO:0000256" key="3">
    <source>
        <dbReference type="ARBA" id="ARBA00023163"/>
    </source>
</evidence>
<dbReference type="PANTHER" id="PTHR30136">
    <property type="entry name" value="HELIX-TURN-HELIX TRANSCRIPTIONAL REGULATOR, ICLR FAMILY"/>
    <property type="match status" value="1"/>
</dbReference>
<dbReference type="Proteomes" id="UP000199006">
    <property type="component" value="Unassembled WGS sequence"/>
</dbReference>
<dbReference type="GO" id="GO:0003700">
    <property type="term" value="F:DNA-binding transcription factor activity"/>
    <property type="evidence" value="ECO:0007669"/>
    <property type="project" value="TreeGrafter"/>
</dbReference>
<sequence length="258" mass="29495">MAAKEPNQLIKSLDRAIDILEIILQQENGMGVTEISRELDLHKSTVYRLLDTLKFRGYLEKNEENHKYFAGIKLFELSSLVLNDIDNRMRLRPYLEELMQETQETIHLGILDEGEIIYLDKVESNATIRMYSQVGKRVPAHSTSLGKAILAYLPVEKVINLLQEKGMPAKTKNTITDLEQFIEHLNKVKKQGYAIDDEELEADIRCLAGPIFNHRGEVIAAFSVSAPITRMTEQRMVKLEELVVKYSQKMSRSLGFNG</sequence>
<dbReference type="Pfam" id="PF01614">
    <property type="entry name" value="IclR_C"/>
    <property type="match status" value="1"/>
</dbReference>
<dbReference type="FunFam" id="1.10.10.10:FF:000056">
    <property type="entry name" value="IclR family transcriptional regulator"/>
    <property type="match status" value="1"/>
</dbReference>
<dbReference type="InterPro" id="IPR005471">
    <property type="entry name" value="Tscrpt_reg_IclR_N"/>
</dbReference>
<name>A0A1I4GQ48_9FIRM</name>
<dbReference type="GO" id="GO:0045892">
    <property type="term" value="P:negative regulation of DNA-templated transcription"/>
    <property type="evidence" value="ECO:0007669"/>
    <property type="project" value="TreeGrafter"/>
</dbReference>
<evidence type="ECO:0000256" key="4">
    <source>
        <dbReference type="ARBA" id="ARBA00058938"/>
    </source>
</evidence>
<evidence type="ECO:0000256" key="5">
    <source>
        <dbReference type="ARBA" id="ARBA00070406"/>
    </source>
</evidence>
<evidence type="ECO:0000256" key="2">
    <source>
        <dbReference type="ARBA" id="ARBA00023125"/>
    </source>
</evidence>
<dbReference type="InterPro" id="IPR050707">
    <property type="entry name" value="HTH_MetabolicPath_Reg"/>
</dbReference>
<dbReference type="PROSITE" id="PS51077">
    <property type="entry name" value="HTH_ICLR"/>
    <property type="match status" value="1"/>
</dbReference>
<proteinExistence type="predicted"/>
<dbReference type="EMBL" id="FOTI01000007">
    <property type="protein sequence ID" value="SFL31507.1"/>
    <property type="molecule type" value="Genomic_DNA"/>
</dbReference>
<evidence type="ECO:0000259" key="6">
    <source>
        <dbReference type="PROSITE" id="PS51077"/>
    </source>
</evidence>
<comment type="function">
    <text evidence="4">May be an activator protein for the gylABX operon.</text>
</comment>
<dbReference type="RefSeq" id="WP_089860093.1">
    <property type="nucleotide sequence ID" value="NZ_FOTI01000007.1"/>
</dbReference>
<dbReference type="InterPro" id="IPR036390">
    <property type="entry name" value="WH_DNA-bd_sf"/>
</dbReference>
<dbReference type="InterPro" id="IPR029016">
    <property type="entry name" value="GAF-like_dom_sf"/>
</dbReference>
<keyword evidence="1" id="KW-0805">Transcription regulation</keyword>
<dbReference type="Gene3D" id="3.30.450.40">
    <property type="match status" value="1"/>
</dbReference>
<feature type="domain" description="HTH iclR-type" evidence="6">
    <location>
        <begin position="10"/>
        <end position="72"/>
    </location>
</feature>
<dbReference type="GO" id="GO:0003677">
    <property type="term" value="F:DNA binding"/>
    <property type="evidence" value="ECO:0007669"/>
    <property type="project" value="UniProtKB-KW"/>
</dbReference>
<dbReference type="InterPro" id="IPR014757">
    <property type="entry name" value="Tscrpt_reg_IclR_C"/>
</dbReference>
<dbReference type="PANTHER" id="PTHR30136:SF35">
    <property type="entry name" value="HTH-TYPE TRANSCRIPTIONAL REGULATOR RV1719"/>
    <property type="match status" value="1"/>
</dbReference>
<evidence type="ECO:0000256" key="1">
    <source>
        <dbReference type="ARBA" id="ARBA00023015"/>
    </source>
</evidence>
<evidence type="ECO:0000313" key="8">
    <source>
        <dbReference type="EMBL" id="SFL31507.1"/>
    </source>
</evidence>
<feature type="domain" description="IclR-ED" evidence="7">
    <location>
        <begin position="73"/>
        <end position="256"/>
    </location>
</feature>
<reference evidence="8 9" key="1">
    <citation type="submission" date="2016-10" db="EMBL/GenBank/DDBJ databases">
        <authorList>
            <person name="de Groot N.N."/>
        </authorList>
    </citation>
    <scope>NUCLEOTIDE SEQUENCE [LARGE SCALE GENOMIC DNA]</scope>
    <source>
        <strain evidence="8 9">ATCC 51327</strain>
    </source>
</reference>
<evidence type="ECO:0000259" key="7">
    <source>
        <dbReference type="PROSITE" id="PS51078"/>
    </source>
</evidence>
<dbReference type="OrthoDB" id="9791752at2"/>
<protein>
    <recommendedName>
        <fullName evidence="5">Glycerol operon regulatory protein</fullName>
    </recommendedName>
</protein>
<dbReference type="InterPro" id="IPR036388">
    <property type="entry name" value="WH-like_DNA-bd_sf"/>
</dbReference>
<dbReference type="AlphaFoldDB" id="A0A1I4GQ48"/>
<accession>A0A1I4GQ48</accession>
<keyword evidence="9" id="KW-1185">Reference proteome</keyword>
<keyword evidence="3" id="KW-0804">Transcription</keyword>
<organism evidence="8 9">
    <name type="scientific">Halanaerobium salsuginis</name>
    <dbReference type="NCBI Taxonomy" id="29563"/>
    <lineage>
        <taxon>Bacteria</taxon>
        <taxon>Bacillati</taxon>
        <taxon>Bacillota</taxon>
        <taxon>Clostridia</taxon>
        <taxon>Halanaerobiales</taxon>
        <taxon>Halanaerobiaceae</taxon>
        <taxon>Halanaerobium</taxon>
    </lineage>
</organism>
<gene>
    <name evidence="8" type="ORF">SAMN02983006_00822</name>
</gene>
<dbReference type="SUPFAM" id="SSF46785">
    <property type="entry name" value="Winged helix' DNA-binding domain"/>
    <property type="match status" value="1"/>
</dbReference>
<dbReference type="PROSITE" id="PS51078">
    <property type="entry name" value="ICLR_ED"/>
    <property type="match status" value="1"/>
</dbReference>
<dbReference type="STRING" id="29563.SAMN02983006_00822"/>
<dbReference type="Gene3D" id="1.10.10.10">
    <property type="entry name" value="Winged helix-like DNA-binding domain superfamily/Winged helix DNA-binding domain"/>
    <property type="match status" value="1"/>
</dbReference>
<dbReference type="SMART" id="SM00346">
    <property type="entry name" value="HTH_ICLR"/>
    <property type="match status" value="1"/>
</dbReference>
<evidence type="ECO:0000313" key="9">
    <source>
        <dbReference type="Proteomes" id="UP000199006"/>
    </source>
</evidence>
<keyword evidence="2" id="KW-0238">DNA-binding</keyword>
<dbReference type="Pfam" id="PF09339">
    <property type="entry name" value="HTH_IclR"/>
    <property type="match status" value="1"/>
</dbReference>
<dbReference type="SUPFAM" id="SSF55781">
    <property type="entry name" value="GAF domain-like"/>
    <property type="match status" value="1"/>
</dbReference>